<dbReference type="EMBL" id="CP109965">
    <property type="protein sequence ID" value="WAJ69549.1"/>
    <property type="molecule type" value="Genomic_DNA"/>
</dbReference>
<feature type="transmembrane region" description="Helical" evidence="1">
    <location>
        <begin position="105"/>
        <end position="127"/>
    </location>
</feature>
<keyword evidence="1" id="KW-1133">Transmembrane helix</keyword>
<organism evidence="2 3">
    <name type="scientific">Catenovulum adriaticum</name>
    <dbReference type="NCBI Taxonomy" id="2984846"/>
    <lineage>
        <taxon>Bacteria</taxon>
        <taxon>Pseudomonadati</taxon>
        <taxon>Pseudomonadota</taxon>
        <taxon>Gammaproteobacteria</taxon>
        <taxon>Alteromonadales</taxon>
        <taxon>Alteromonadaceae</taxon>
        <taxon>Catenovulum</taxon>
    </lineage>
</organism>
<dbReference type="InterPro" id="IPR007498">
    <property type="entry name" value="PqiA-like"/>
</dbReference>
<proteinExistence type="predicted"/>
<name>A0ABY7AJB6_9ALTE</name>
<feature type="transmembrane region" description="Helical" evidence="1">
    <location>
        <begin position="7"/>
        <end position="27"/>
    </location>
</feature>
<evidence type="ECO:0000256" key="1">
    <source>
        <dbReference type="SAM" id="Phobius"/>
    </source>
</evidence>
<dbReference type="RefSeq" id="WP_268073821.1">
    <property type="nucleotide sequence ID" value="NZ_CP109965.1"/>
</dbReference>
<evidence type="ECO:0000313" key="2">
    <source>
        <dbReference type="EMBL" id="WAJ69549.1"/>
    </source>
</evidence>
<gene>
    <name evidence="2" type="ORF">OLW01_10250</name>
</gene>
<evidence type="ECO:0000313" key="3">
    <source>
        <dbReference type="Proteomes" id="UP001163726"/>
    </source>
</evidence>
<reference evidence="2" key="1">
    <citation type="submission" date="2022-10" db="EMBL/GenBank/DDBJ databases">
        <title>Catenovulum adriacola sp. nov. isolated in the Harbour of Susak.</title>
        <authorList>
            <person name="Schoch T."/>
            <person name="Reich S.J."/>
            <person name="Stoeferle S."/>
            <person name="Flaiz M."/>
            <person name="Kazda M."/>
            <person name="Riedel C.U."/>
            <person name="Duerre P."/>
        </authorList>
    </citation>
    <scope>NUCLEOTIDE SEQUENCE</scope>
    <source>
        <strain evidence="2">TS8</strain>
    </source>
</reference>
<feature type="transmembrane region" description="Helical" evidence="1">
    <location>
        <begin position="66"/>
        <end position="93"/>
    </location>
</feature>
<keyword evidence="1" id="KW-0812">Transmembrane</keyword>
<dbReference type="Pfam" id="PF04403">
    <property type="entry name" value="PqiA"/>
    <property type="match status" value="1"/>
</dbReference>
<keyword evidence="1" id="KW-0472">Membrane</keyword>
<accession>A0ABY7AJB6</accession>
<sequence length="199" mass="21893">MLKKHLGFLFNLIAICLFVPGIILPMISLSMEMTATLSQSALSSTLLDKELSILATVNELWQDNRFLVAVLIFVFSICVPILKTSLLCCAYFIKDLQLEARILSWLNTIGKWSMADVFVVAVFLAVLSTNHSETSTPQSFSLFGFNMDLLISSQTLSNAGIGFYCFVGYCLLSLLGTQLCQSSLKHRKANSENLVACSG</sequence>
<feature type="transmembrane region" description="Helical" evidence="1">
    <location>
        <begin position="161"/>
        <end position="180"/>
    </location>
</feature>
<dbReference type="Proteomes" id="UP001163726">
    <property type="component" value="Chromosome"/>
</dbReference>
<keyword evidence="3" id="KW-1185">Reference proteome</keyword>
<protein>
    <submittedName>
        <fullName evidence="2">Paraquat-inducible protein A</fullName>
    </submittedName>
</protein>